<dbReference type="Proteomes" id="UP000324748">
    <property type="component" value="Unassembled WGS sequence"/>
</dbReference>
<evidence type="ECO:0000313" key="2">
    <source>
        <dbReference type="EMBL" id="KAA1131429.1"/>
    </source>
</evidence>
<comment type="caution">
    <text evidence="1">The sequence shown here is derived from an EMBL/GenBank/DDBJ whole genome shotgun (WGS) entry which is preliminary data.</text>
</comment>
<protein>
    <submittedName>
        <fullName evidence="1">Uncharacterized protein</fullName>
    </submittedName>
</protein>
<organism evidence="1 3">
    <name type="scientific">Puccinia graminis f. sp. tritici</name>
    <dbReference type="NCBI Taxonomy" id="56615"/>
    <lineage>
        <taxon>Eukaryota</taxon>
        <taxon>Fungi</taxon>
        <taxon>Dikarya</taxon>
        <taxon>Basidiomycota</taxon>
        <taxon>Pucciniomycotina</taxon>
        <taxon>Pucciniomycetes</taxon>
        <taxon>Pucciniales</taxon>
        <taxon>Pucciniaceae</taxon>
        <taxon>Puccinia</taxon>
    </lineage>
</organism>
<accession>A0A5B0MTY8</accession>
<dbReference type="EMBL" id="VSWC01000131">
    <property type="protein sequence ID" value="KAA1080471.1"/>
    <property type="molecule type" value="Genomic_DNA"/>
</dbReference>
<reference evidence="3 4" key="1">
    <citation type="submission" date="2019-05" db="EMBL/GenBank/DDBJ databases">
        <title>Emergence of the Ug99 lineage of the wheat stem rust pathogen through somatic hybridization.</title>
        <authorList>
            <person name="Li F."/>
            <person name="Upadhyaya N.M."/>
            <person name="Sperschneider J."/>
            <person name="Matny O."/>
            <person name="Nguyen-Phuc H."/>
            <person name="Mago R."/>
            <person name="Raley C."/>
            <person name="Miller M.E."/>
            <person name="Silverstein K.A.T."/>
            <person name="Henningsen E."/>
            <person name="Hirsch C.D."/>
            <person name="Visser B."/>
            <person name="Pretorius Z.A."/>
            <person name="Steffenson B.J."/>
            <person name="Schwessinger B."/>
            <person name="Dodds P.N."/>
            <person name="Figueroa M."/>
        </authorList>
    </citation>
    <scope>NUCLEOTIDE SEQUENCE [LARGE SCALE GENOMIC DNA]</scope>
    <source>
        <strain evidence="1">21-0</strain>
        <strain evidence="2 4">Ug99</strain>
    </source>
</reference>
<evidence type="ECO:0000313" key="3">
    <source>
        <dbReference type="Proteomes" id="UP000324748"/>
    </source>
</evidence>
<name>A0A5B0MTY8_PUCGR</name>
<proteinExistence type="predicted"/>
<keyword evidence="3" id="KW-1185">Reference proteome</keyword>
<dbReference type="AlphaFoldDB" id="A0A5B0MTY8"/>
<dbReference type="EMBL" id="VDEP01000103">
    <property type="protein sequence ID" value="KAA1131429.1"/>
    <property type="molecule type" value="Genomic_DNA"/>
</dbReference>
<evidence type="ECO:0000313" key="1">
    <source>
        <dbReference type="EMBL" id="KAA1080471.1"/>
    </source>
</evidence>
<evidence type="ECO:0000313" key="4">
    <source>
        <dbReference type="Proteomes" id="UP000325313"/>
    </source>
</evidence>
<dbReference type="Proteomes" id="UP000325313">
    <property type="component" value="Unassembled WGS sequence"/>
</dbReference>
<gene>
    <name evidence="1" type="ORF">PGT21_008672</name>
    <name evidence="2" type="ORF">PGTUg99_012930</name>
</gene>
<sequence>MFFTKTLVSLQILCYYSVLALPILHPKPLLKRSEDIFSNAYHPSTIINNGGISSNIESPENFGKPNWTGKIKKHEEKINGKPVEISKDQESEFSTSSGETRNFDAAQALFLVNSFDSNQLGMIIGLLPEDQWLCFQKLYQIVLDLIEAPDGEKIKIQYSDKDEAIAQEGMELFWNILNEQQKACLSNLAQKYRTNAS</sequence>